<feature type="compositionally biased region" description="Basic and acidic residues" evidence="1">
    <location>
        <begin position="472"/>
        <end position="487"/>
    </location>
</feature>
<feature type="region of interest" description="Disordered" evidence="1">
    <location>
        <begin position="584"/>
        <end position="605"/>
    </location>
</feature>
<name>A0A0B2VCD7_TOXCA</name>
<dbReference type="OrthoDB" id="5576441at2759"/>
<dbReference type="EMBL" id="JPKZ01002071">
    <property type="protein sequence ID" value="KHN78650.1"/>
    <property type="molecule type" value="Genomic_DNA"/>
</dbReference>
<dbReference type="PANTHER" id="PTHR21541:SF3">
    <property type="entry name" value="STRUCTURE-SPECIFIC ENDONUCLEASE SUBUNIT SLX4"/>
    <property type="match status" value="1"/>
</dbReference>
<dbReference type="OMA" id="FDEWSNQ"/>
<dbReference type="GO" id="GO:0000712">
    <property type="term" value="P:resolution of meiotic recombination intermediates"/>
    <property type="evidence" value="ECO:0007669"/>
    <property type="project" value="TreeGrafter"/>
</dbReference>
<dbReference type="PANTHER" id="PTHR21541">
    <property type="entry name" value="BTB POZ DOMAIN CONTAINING 12"/>
    <property type="match status" value="1"/>
</dbReference>
<keyword evidence="2" id="KW-0255">Endonuclease</keyword>
<dbReference type="Proteomes" id="UP000031036">
    <property type="component" value="Unassembled WGS sequence"/>
</dbReference>
<gene>
    <name evidence="2" type="primary">Slx4</name>
    <name evidence="2" type="ORF">Tcan_09289</name>
</gene>
<feature type="region of interest" description="Disordered" evidence="1">
    <location>
        <begin position="470"/>
        <end position="490"/>
    </location>
</feature>
<dbReference type="CDD" id="cd22999">
    <property type="entry name" value="SAP_SLX4"/>
    <property type="match status" value="1"/>
</dbReference>
<protein>
    <submittedName>
        <fullName evidence="2">Structure-specific endonuclease subunit SLX4</fullName>
    </submittedName>
</protein>
<reference evidence="2 3" key="1">
    <citation type="submission" date="2014-11" db="EMBL/GenBank/DDBJ databases">
        <title>Genetic blueprint of the zoonotic pathogen Toxocara canis.</title>
        <authorList>
            <person name="Zhu X.-Q."/>
            <person name="Korhonen P.K."/>
            <person name="Cai H."/>
            <person name="Young N.D."/>
            <person name="Nejsum P."/>
            <person name="von Samson-Himmelstjerna G."/>
            <person name="Boag P.R."/>
            <person name="Tan P."/>
            <person name="Li Q."/>
            <person name="Min J."/>
            <person name="Yang Y."/>
            <person name="Wang X."/>
            <person name="Fang X."/>
            <person name="Hall R.S."/>
            <person name="Hofmann A."/>
            <person name="Sternberg P.W."/>
            <person name="Jex A.R."/>
            <person name="Gasser R.B."/>
        </authorList>
    </citation>
    <scope>NUCLEOTIDE SEQUENCE [LARGE SCALE GENOMIC DNA]</scope>
    <source>
        <strain evidence="2">PN_DK_2014</strain>
    </source>
</reference>
<feature type="region of interest" description="Disordered" evidence="1">
    <location>
        <begin position="347"/>
        <end position="395"/>
    </location>
</feature>
<comment type="caution">
    <text evidence="2">The sequence shown here is derived from an EMBL/GenBank/DDBJ whole genome shotgun (WGS) entry which is preliminary data.</text>
</comment>
<keyword evidence="3" id="KW-1185">Reference proteome</keyword>
<evidence type="ECO:0000256" key="1">
    <source>
        <dbReference type="SAM" id="MobiDB-lite"/>
    </source>
</evidence>
<dbReference type="Gene3D" id="3.30.710.10">
    <property type="entry name" value="Potassium Channel Kv1.1, Chain A"/>
    <property type="match status" value="1"/>
</dbReference>
<proteinExistence type="predicted"/>
<dbReference type="AlphaFoldDB" id="A0A0B2VCD7"/>
<keyword evidence="2" id="KW-0378">Hydrolase</keyword>
<dbReference type="GO" id="GO:0033557">
    <property type="term" value="C:Slx1-Slx4 complex"/>
    <property type="evidence" value="ECO:0007669"/>
    <property type="project" value="TreeGrafter"/>
</dbReference>
<feature type="compositionally biased region" description="Polar residues" evidence="1">
    <location>
        <begin position="12"/>
        <end position="23"/>
    </location>
</feature>
<feature type="compositionally biased region" description="Polar residues" evidence="1">
    <location>
        <begin position="352"/>
        <end position="361"/>
    </location>
</feature>
<accession>A0A0B2VCD7</accession>
<organism evidence="2 3">
    <name type="scientific">Toxocara canis</name>
    <name type="common">Canine roundworm</name>
    <dbReference type="NCBI Taxonomy" id="6265"/>
    <lineage>
        <taxon>Eukaryota</taxon>
        <taxon>Metazoa</taxon>
        <taxon>Ecdysozoa</taxon>
        <taxon>Nematoda</taxon>
        <taxon>Chromadorea</taxon>
        <taxon>Rhabditida</taxon>
        <taxon>Spirurina</taxon>
        <taxon>Ascaridomorpha</taxon>
        <taxon>Ascaridoidea</taxon>
        <taxon>Toxocaridae</taxon>
        <taxon>Toxocara</taxon>
    </lineage>
</organism>
<sequence>MDDDSDFIASSFKPSKNPTTSKRSSNEKLSELPPKKFVIESDCLFREAKEDCCYVCNKDLRQLDELRKALHINNCLDQQEAKNKYKSEREKWSKTVDCPLCGTPLQPGPFRAAHAKSCGRKHEVSSAQLLSLMEAQTKVADVRKKNGLSHTKSLQMYFHKNNFFSETISTSNSLHSSNVSVPERKVRSRKLRPRSYSFVELEPLSCRCSVFEQIQENFLRMFSVKRPGDFVETMQRRRMRTSLLLGDINKCIRKLERLERLADDLNRFGSSGGDISIFSLENEAISLISSDGAIPLRDYSAAALRCYVRFLYSSAMEWTENERSEVLELAVQYGPAELAPLCHVQSPPVVQEETSGKSSEPNFKINDLGSTERDAEKQTPISFDHSPDLLTGNAQAKDCDSASGLALNVHSNEMEDGSGRGSVTSSLECDVKQELKNGYCGKDGIIHGGERLLETMNAGASSTAMQCEDAVDASKGKKGEGETKEAVEDSDDSVVFVDEVRNTNKPTVGKIDEVEDWEMDSGSWLERLLPRRDVDGLKSAKSKTPTRCRYLDGSPDVLGVSSDDDEGGVAGGTKILSRELSNPVCSDGFDKTPSKESLSPKAMSGTEEITKLTAEEGRGSSVVSANASMNESFRYSPLPLPTDSFYDDIHSPQNVSPDHGRIGESLNGFTNLLVGAGAERKHKSVGCSPSISATSAHHFSFASVADELRDSFFDSSLTQPMPSKESVPSHSSRLSEILCSPLQGKYRHMVANESLKCSTRPNRTIHNSPIKHSNGGDCVQHEKFAFDVSFSPIHNFHDQPCTSHMSPAVAPTEVGVKTSVQYCSTPNPTSTRIARRLKELGSNVKVLKMSDITPLPDFAQMNDKQLKDELAKYGVRPLGRKRAIALLKKIYDELHPVIDDCSPVSSKPKSRIAVANLANRIDDALEEEDDLGDKTLNRSLNAEDILEESCIDIHDEDAPLPKDLEGMQIALLAWLRREENTDLYNTLLGLNPISFEEFSERLSHADTAVAKIPKKSLLEILDRLHITFSLPADGWKRRRERKQKLRVPK</sequence>
<dbReference type="STRING" id="6265.A0A0B2VCD7"/>
<dbReference type="GO" id="GO:0004519">
    <property type="term" value="F:endonuclease activity"/>
    <property type="evidence" value="ECO:0007669"/>
    <property type="project" value="UniProtKB-KW"/>
</dbReference>
<feature type="region of interest" description="Disordered" evidence="1">
    <location>
        <begin position="1"/>
        <end position="30"/>
    </location>
</feature>
<evidence type="ECO:0000313" key="3">
    <source>
        <dbReference type="Proteomes" id="UP000031036"/>
    </source>
</evidence>
<keyword evidence="2" id="KW-0540">Nuclease</keyword>
<dbReference type="InterPro" id="IPR011333">
    <property type="entry name" value="SKP1/BTB/POZ_sf"/>
</dbReference>
<evidence type="ECO:0000313" key="2">
    <source>
        <dbReference type="EMBL" id="KHN78650.1"/>
    </source>
</evidence>